<evidence type="ECO:0000313" key="2">
    <source>
        <dbReference type="Proteomes" id="UP000192911"/>
    </source>
</evidence>
<organism evidence="1 2">
    <name type="scientific">Trinickia caryophylli</name>
    <name type="common">Paraburkholderia caryophylli</name>
    <dbReference type="NCBI Taxonomy" id="28094"/>
    <lineage>
        <taxon>Bacteria</taxon>
        <taxon>Pseudomonadati</taxon>
        <taxon>Pseudomonadota</taxon>
        <taxon>Betaproteobacteria</taxon>
        <taxon>Burkholderiales</taxon>
        <taxon>Burkholderiaceae</taxon>
        <taxon>Trinickia</taxon>
    </lineage>
</organism>
<dbReference type="Proteomes" id="UP000192911">
    <property type="component" value="Unassembled WGS sequence"/>
</dbReference>
<evidence type="ECO:0000313" key="1">
    <source>
        <dbReference type="EMBL" id="SMF81950.1"/>
    </source>
</evidence>
<reference evidence="2" key="1">
    <citation type="submission" date="2017-04" db="EMBL/GenBank/DDBJ databases">
        <authorList>
            <person name="Varghese N."/>
            <person name="Submissions S."/>
        </authorList>
    </citation>
    <scope>NUCLEOTIDE SEQUENCE [LARGE SCALE GENOMIC DNA]</scope>
    <source>
        <strain evidence="2">Ballard 720</strain>
    </source>
</reference>
<gene>
    <name evidence="1" type="ORF">SAMN06295900_12437</name>
</gene>
<keyword evidence="2" id="KW-1185">Reference proteome</keyword>
<accession>A0A1X7H997</accession>
<dbReference type="AlphaFoldDB" id="A0A1X7H997"/>
<dbReference type="EMBL" id="FXAH01000024">
    <property type="protein sequence ID" value="SMF81950.1"/>
    <property type="molecule type" value="Genomic_DNA"/>
</dbReference>
<name>A0A1X7H997_TRICW</name>
<proteinExistence type="predicted"/>
<protein>
    <submittedName>
        <fullName evidence="1">Uncharacterized protein</fullName>
    </submittedName>
</protein>
<sequence>MHEANCARAMFGAFISVFTPRARQYPNGHIRVTRQASPGQAVITTASAMRAESVIAHVAADVENYFPNKTGISMSSPQSG</sequence>